<evidence type="ECO:0000313" key="2">
    <source>
        <dbReference type="Proteomes" id="UP001066276"/>
    </source>
</evidence>
<dbReference type="AlphaFoldDB" id="A0AAV7WQE6"/>
<proteinExistence type="predicted"/>
<gene>
    <name evidence="1" type="ORF">NDU88_003907</name>
</gene>
<evidence type="ECO:0000313" key="1">
    <source>
        <dbReference type="EMBL" id="KAJ1216303.1"/>
    </source>
</evidence>
<sequence length="162" mass="17580">MLKQGNTMEQYITPMVLPQRTARLEVSGDEACTLLNAGEPSRVELLTANQGSWVAQEGDDFPCYFKNGMKLKLKIQQPVAAHRICWSRPLQWGRGCPACSCEGPEVRAGCWGRLRRRCGQAAYSGLPEQNLGVAARPGEGPEASTGCRATGGDIAAQWRSGE</sequence>
<accession>A0AAV7WQE6</accession>
<name>A0AAV7WQE6_PLEWA</name>
<reference evidence="1" key="1">
    <citation type="journal article" date="2022" name="bioRxiv">
        <title>Sequencing and chromosome-scale assembly of the giantPleurodeles waltlgenome.</title>
        <authorList>
            <person name="Brown T."/>
            <person name="Elewa A."/>
            <person name="Iarovenko S."/>
            <person name="Subramanian E."/>
            <person name="Araus A.J."/>
            <person name="Petzold A."/>
            <person name="Susuki M."/>
            <person name="Suzuki K.-i.T."/>
            <person name="Hayashi T."/>
            <person name="Toyoda A."/>
            <person name="Oliveira C."/>
            <person name="Osipova E."/>
            <person name="Leigh N.D."/>
            <person name="Simon A."/>
            <person name="Yun M.H."/>
        </authorList>
    </citation>
    <scope>NUCLEOTIDE SEQUENCE</scope>
    <source>
        <strain evidence="1">20211129_DDA</strain>
        <tissue evidence="1">Liver</tissue>
    </source>
</reference>
<dbReference type="EMBL" id="JANPWB010000001">
    <property type="protein sequence ID" value="KAJ1216303.1"/>
    <property type="molecule type" value="Genomic_DNA"/>
</dbReference>
<protein>
    <submittedName>
        <fullName evidence="1">Uncharacterized protein</fullName>
    </submittedName>
</protein>
<keyword evidence="2" id="KW-1185">Reference proteome</keyword>
<dbReference type="Proteomes" id="UP001066276">
    <property type="component" value="Chromosome 1_1"/>
</dbReference>
<organism evidence="1 2">
    <name type="scientific">Pleurodeles waltl</name>
    <name type="common">Iberian ribbed newt</name>
    <dbReference type="NCBI Taxonomy" id="8319"/>
    <lineage>
        <taxon>Eukaryota</taxon>
        <taxon>Metazoa</taxon>
        <taxon>Chordata</taxon>
        <taxon>Craniata</taxon>
        <taxon>Vertebrata</taxon>
        <taxon>Euteleostomi</taxon>
        <taxon>Amphibia</taxon>
        <taxon>Batrachia</taxon>
        <taxon>Caudata</taxon>
        <taxon>Salamandroidea</taxon>
        <taxon>Salamandridae</taxon>
        <taxon>Pleurodelinae</taxon>
        <taxon>Pleurodeles</taxon>
    </lineage>
</organism>
<comment type="caution">
    <text evidence="1">The sequence shown here is derived from an EMBL/GenBank/DDBJ whole genome shotgun (WGS) entry which is preliminary data.</text>
</comment>